<dbReference type="InterPro" id="IPR036111">
    <property type="entry name" value="Mal/L-sulfo/L-lacto_DH-like_sf"/>
</dbReference>
<sequence length="383" mass="41681">MLRKCRIPLRFFARTQRHFSSDVTDVKEVVVPKDEVKRFIERCMTCVGAKLKHSTALADNLVCADYRGHFSHGLNRTEIYVQDLLHGLAISDREPELMRETAATAYVDGCNLLGPVVGNYSMNIALEKAKEAGIGWVVAKNSNHYGIAGYYSMQASDIGFLGMSFTNTSPLVVPTRSREKLLGTNPISLAAPGKGDDAFVLDMATSAVALGKIEMASVKHSKIPEGWGADRNGKITTNPADVLQGGGQLPLGGAETTSGYKGYGLGMMVEIFCGILADAKYGPNIREWKENERLAELGQCFVAIDPDVFAPGFPDRMQDLMDACRNSQKSEGESAVLVAGDPEKLHMDKCDREGGIRYHPNQIIKAAKLAEELGIPPMKPLDN</sequence>
<dbReference type="Gene3D" id="1.10.1530.10">
    <property type="match status" value="1"/>
</dbReference>
<comment type="similarity">
    <text evidence="1">Belongs to the LDH2/MDH2 oxidoreductase family.</text>
</comment>
<dbReference type="Gene3D" id="3.30.1370.60">
    <property type="entry name" value="Hypothetical oxidoreductase yiak, domain 2"/>
    <property type="match status" value="1"/>
</dbReference>
<accession>A0AAD9N1G9</accession>
<evidence type="ECO:0000313" key="4">
    <source>
        <dbReference type="Proteomes" id="UP001208570"/>
    </source>
</evidence>
<keyword evidence="2" id="KW-0560">Oxidoreductase</keyword>
<organism evidence="3 4">
    <name type="scientific">Paralvinella palmiformis</name>
    <dbReference type="NCBI Taxonomy" id="53620"/>
    <lineage>
        <taxon>Eukaryota</taxon>
        <taxon>Metazoa</taxon>
        <taxon>Spiralia</taxon>
        <taxon>Lophotrochozoa</taxon>
        <taxon>Annelida</taxon>
        <taxon>Polychaeta</taxon>
        <taxon>Sedentaria</taxon>
        <taxon>Canalipalpata</taxon>
        <taxon>Terebellida</taxon>
        <taxon>Terebelliformia</taxon>
        <taxon>Alvinellidae</taxon>
        <taxon>Paralvinella</taxon>
    </lineage>
</organism>
<evidence type="ECO:0008006" key="5">
    <source>
        <dbReference type="Google" id="ProtNLM"/>
    </source>
</evidence>
<dbReference type="Pfam" id="PF02615">
    <property type="entry name" value="Ldh_2"/>
    <property type="match status" value="1"/>
</dbReference>
<dbReference type="PANTHER" id="PTHR11091">
    <property type="entry name" value="OXIDOREDUCTASE-RELATED"/>
    <property type="match status" value="1"/>
</dbReference>
<dbReference type="InterPro" id="IPR003767">
    <property type="entry name" value="Malate/L-lactate_DH-like"/>
</dbReference>
<keyword evidence="4" id="KW-1185">Reference proteome</keyword>
<comment type="caution">
    <text evidence="3">The sequence shown here is derived from an EMBL/GenBank/DDBJ whole genome shotgun (WGS) entry which is preliminary data.</text>
</comment>
<dbReference type="InterPro" id="IPR043144">
    <property type="entry name" value="Mal/L-sulf/L-lact_DH-like_ah"/>
</dbReference>
<evidence type="ECO:0000256" key="1">
    <source>
        <dbReference type="ARBA" id="ARBA00006056"/>
    </source>
</evidence>
<dbReference type="PANTHER" id="PTHR11091:SF0">
    <property type="entry name" value="MALATE DEHYDROGENASE"/>
    <property type="match status" value="1"/>
</dbReference>
<protein>
    <recommendedName>
        <fullName evidence="5">Malate dehydrogenase</fullName>
    </recommendedName>
</protein>
<proteinExistence type="inferred from homology"/>
<dbReference type="Proteomes" id="UP001208570">
    <property type="component" value="Unassembled WGS sequence"/>
</dbReference>
<dbReference type="GO" id="GO:0016491">
    <property type="term" value="F:oxidoreductase activity"/>
    <property type="evidence" value="ECO:0007669"/>
    <property type="project" value="UniProtKB-KW"/>
</dbReference>
<dbReference type="AlphaFoldDB" id="A0AAD9N1G9"/>
<dbReference type="InterPro" id="IPR043143">
    <property type="entry name" value="Mal/L-sulf/L-lact_DH-like_NADP"/>
</dbReference>
<reference evidence="3" key="1">
    <citation type="journal article" date="2023" name="Mol. Biol. Evol.">
        <title>Third-Generation Sequencing Reveals the Adaptive Role of the Epigenome in Three Deep-Sea Polychaetes.</title>
        <authorList>
            <person name="Perez M."/>
            <person name="Aroh O."/>
            <person name="Sun Y."/>
            <person name="Lan Y."/>
            <person name="Juniper S.K."/>
            <person name="Young C.R."/>
            <person name="Angers B."/>
            <person name="Qian P.Y."/>
        </authorList>
    </citation>
    <scope>NUCLEOTIDE SEQUENCE</scope>
    <source>
        <strain evidence="3">P08H-3</strain>
    </source>
</reference>
<evidence type="ECO:0000313" key="3">
    <source>
        <dbReference type="EMBL" id="KAK2153667.1"/>
    </source>
</evidence>
<dbReference type="SUPFAM" id="SSF89733">
    <property type="entry name" value="L-sulfolactate dehydrogenase-like"/>
    <property type="match status" value="1"/>
</dbReference>
<name>A0AAD9N1G9_9ANNE</name>
<gene>
    <name evidence="3" type="ORF">LSH36_290g04055</name>
</gene>
<evidence type="ECO:0000256" key="2">
    <source>
        <dbReference type="ARBA" id="ARBA00023002"/>
    </source>
</evidence>
<dbReference type="EMBL" id="JAODUP010000290">
    <property type="protein sequence ID" value="KAK2153667.1"/>
    <property type="molecule type" value="Genomic_DNA"/>
</dbReference>